<gene>
    <name evidence="2" type="ORF">N800_13180</name>
</gene>
<dbReference type="InterPro" id="IPR001434">
    <property type="entry name" value="OmcB-like_DUF11"/>
</dbReference>
<protein>
    <recommendedName>
        <fullName evidence="1">DUF11 domain-containing protein</fullName>
    </recommendedName>
</protein>
<reference evidence="2 3" key="1">
    <citation type="submission" date="2013-08" db="EMBL/GenBank/DDBJ databases">
        <title>Genome sequencing of Lysobacter.</title>
        <authorList>
            <person name="Zhang S."/>
            <person name="Wang G."/>
        </authorList>
    </citation>
    <scope>NUCLEOTIDE SEQUENCE [LARGE SCALE GENOMIC DNA]</scope>
    <source>
        <strain evidence="2 3">GH1-9</strain>
    </source>
</reference>
<feature type="domain" description="DUF11" evidence="1">
    <location>
        <begin position="1406"/>
        <end position="1520"/>
    </location>
</feature>
<keyword evidence="3" id="KW-1185">Reference proteome</keyword>
<sequence length="2468" mass="255971">MLLGMSFGAFAQSVKCSDFGGVLDGSVPGAVNPSQLEVDTLVCIVRNYPRSAYPPDGFIANLQYQPGQEKLVIFDNVFWSGNIACNDVQDNKIWFVNSDVARFREDCQNVLIPVESINKRGPNFAAVGVPFSYRLLIPVLIDPQTGAVVLNGESQDDLHGITLYDNIGIDPVSVTVNGPDDNDPSTPPVQYPVTIPGTGVDLSLVGTPSVRRCTDLSCTSLGAAISTNIVVNANGLIEFHFPPGFILPKGGRIAIDVTVVLDDNPSVNSLGKSFVNNAIWQFGRLIDGTFYNPLPGESGASNPAVIAGPNLVVNKSGTAALGSAGLNLGEWGEFTIDAVNTGQFDAWNVTLLDRLPDGPNGGMCDMMPQITSVRLGGATLTQGTQYTFSYSAVPTCEMSITLLDAAGPVAPGQHLIVEYKTKLDANSKNGETLTNVAGATRWYNDDSANPARVEINRALTDGTVGVDDHEDAHSLAVLLSGFFYEKTVRNVTSGVDPARTAVPGDVLHYTLRLQATDSSFTDSIFRDQLPADFVPGSLSFTALPAGAVNNSNPNTGLIDIGNIDLAAGGEVRVEFDVSLLSTLAHGHLVINQAQLLSSSGSFLADSDDPTVNGQADPDPAVDDEDPTVVRISAPPVPPTKALLSPTNGEATIGQELVYRIAVPGQPRNAPMHDVQVLDALNANLEYVSATVTVGGVVNGVGVANTSTASQVSITIDQIAAGQQAFIDVRVRVRNTLSAQQGVDVDNTASISWAEVDGGAREPAQVTNPVVFNIVEPALTIAKAADRATAVPSDIIRYTITLTAANGADASGAFDVSLVDTLSSGLAYAGNPVVTGTGNSLGAPVVTGDGSVGAPQTLVWSLADGSANIDIAEGASVEVSYDVRVLDSVLADQQLTNTAVARWTGLDSANANERTGADGVGQLNDYVTAPVSTTVITPGARPAKQLVAPATGLATIGQEVTYSIIVPSAPSSATLYDVAVTDVLDGNVEFVSAAVTGVSGASTTASTATQMSVTIPQIPAGQQATIELHVRVRNIATAQQGVMVSNTASYTYAKTSGGAAVTPLVSPAATFTIVEPAIAVAKTGDKTGAKGGDIVRYTVSLTAAADPNASDAFELRLVDTLAPGLEYVGNPSVTGAGNTIGAPQVTGSGTAGSPYVLTWGAAAGNAAIDVPKGVVVQVSYDVRVQNNVPALTTLANSVYVDWTGLDGGSTFERHGAGCPSITAPNDYCAGPAVHSLLTDPPRLNFTKTVVSAMPAHPGDVVSYRLQLSNLSNVSVAGLSLVDEIDALNNPAMFVPGTLAIVGALPAGATSSTNPTGGGKGTGRIEIGNIALGAVGSGFETVVIEYQVQLVPVIANGTIVLNQAHAQFGAALIALSDDPGVNGLANPDVSGDEDPTRLPIESAPELVVQKTSAYLGADPNMLMAGDTLRYTITVRNIGDDHAHGVILRDLVPANTTYVAGSTALNGVAVADGANGSPLINGIAITSPVETTAGVVRADNPADAAANVATITFSVVVDTDADDGTVIANQAFVTGADLANEVPSDDPRTPVVNDPTRDVVGNVALLYADKAAVLRVDGGLPGVVDPLDTLLYTIRIYNNGKAPATQVVLRDDVPQHTTWVANSLTLNGQPVGQPDGGVSPLIAGISIGTLNPGQMATVQFELRVNAGTAGGTLIVNQARVTSTAQPPLLTDGDGNPSTGPEPTVVVVGGTQTLTINKQVAVVGGGAALPGAELEYVVIVRNISTVPATQVRIVDDLNATASGQLTYVNGSATLNGSSAGVSSSGQVITADYTDAYGDLAPGASATLRFRAMLASNVAAGTRVANTGVVNWDNPVQTASASVAFDVGSRIGVGVLSGRAWHDADFNRTADAGERVLAGWGVALYRNNQLERSTTTDANGAWQIANVAPNAGSSDALEVRFTAPGATAATAKLGYAHSVFNNDLQRIHAIVVQSGSSLPNLNLPIEPNGVVYESMNRGVVPGARVRMLDAAGVSALPASCFADPVQQGQVTQQWGYYRFDLNFADLACPAGGSYVIEVAPPSADFLAGASALIPPTSDATTTAFSVPSCPAGVSDAVPGTIERCEAQPSEFAPSTAVAARSVGTTYYLHLRLDNTFVPGSSQIFNNHIPLDLDLGEALAISKTTPMKNVTRGQLVPYTITLRNLSGLQLRDVRAVDYYPAGFRYVPGSARVDNVPTEPQQEGRQLRWSGVAFGTADEHVITLLLAVGAGVGEGEFVNRARVWNGLTDRPLSGEATATVRVTPDTTFDCTDVLGKVFDDANRNGVQDQGEGGIGGVRVVSARGLAATTDKHGRYHLTCAVVPNEDRGSNFVLKLDDRTLPSGYRLSTKQTVIARATRGKALSIDYGASVFRVVSLDLSDEVFERDGTELRRHWQPRLQTLLDELVKEPAVLRLSYLADLEDPDLVEARIAAIKELVVQAWPSAGASYQLTVEQQTFWRRGAPVQRPSDNQGARK</sequence>
<dbReference type="eggNOG" id="COG4932">
    <property type="taxonomic scope" value="Bacteria"/>
</dbReference>
<evidence type="ECO:0000313" key="2">
    <source>
        <dbReference type="EMBL" id="KGM55654.1"/>
    </source>
</evidence>
<evidence type="ECO:0000313" key="3">
    <source>
        <dbReference type="Proteomes" id="UP000029998"/>
    </source>
</evidence>
<dbReference type="PANTHER" id="PTHR34819:SF3">
    <property type="entry name" value="CELL SURFACE PROTEIN"/>
    <property type="match status" value="1"/>
</dbReference>
<comment type="caution">
    <text evidence="2">The sequence shown here is derived from an EMBL/GenBank/DDBJ whole genome shotgun (WGS) entry which is preliminary data.</text>
</comment>
<proteinExistence type="predicted"/>
<dbReference type="RefSeq" id="WP_036134995.1">
    <property type="nucleotide sequence ID" value="NZ_AVPU01000004.1"/>
</dbReference>
<accession>A0A0A0EYM8</accession>
<organism evidence="2 3">
    <name type="scientific">Lysobacter daejeonensis GH1-9</name>
    <dbReference type="NCBI Taxonomy" id="1385517"/>
    <lineage>
        <taxon>Bacteria</taxon>
        <taxon>Pseudomonadati</taxon>
        <taxon>Pseudomonadota</taxon>
        <taxon>Gammaproteobacteria</taxon>
        <taxon>Lysobacterales</taxon>
        <taxon>Lysobacteraceae</taxon>
        <taxon>Aerolutibacter</taxon>
    </lineage>
</organism>
<dbReference type="PANTHER" id="PTHR34819">
    <property type="entry name" value="LARGE CYSTEINE-RICH PERIPLASMIC PROTEIN OMCB"/>
    <property type="match status" value="1"/>
</dbReference>
<feature type="domain" description="DUF11" evidence="1">
    <location>
        <begin position="646"/>
        <end position="756"/>
    </location>
</feature>
<dbReference type="NCBIfam" id="TIGR01451">
    <property type="entry name" value="B_ant_repeat"/>
    <property type="match status" value="8"/>
</dbReference>
<feature type="domain" description="DUF11" evidence="1">
    <location>
        <begin position="1585"/>
        <end position="1683"/>
    </location>
</feature>
<dbReference type="STRING" id="1385517.N800_13180"/>
<dbReference type="InterPro" id="IPR013783">
    <property type="entry name" value="Ig-like_fold"/>
</dbReference>
<dbReference type="Pfam" id="PF01345">
    <property type="entry name" value="DUF11"/>
    <property type="match status" value="4"/>
</dbReference>
<dbReference type="InterPro" id="IPR026466">
    <property type="entry name" value="Fim_isopep_form_D2_dom"/>
</dbReference>
<dbReference type="InterPro" id="IPR051172">
    <property type="entry name" value="Chlamydia_OmcB"/>
</dbReference>
<dbReference type="InterPro" id="IPR047589">
    <property type="entry name" value="DUF11_rpt"/>
</dbReference>
<dbReference type="eggNOG" id="COG2373">
    <property type="taxonomic scope" value="Bacteria"/>
</dbReference>
<evidence type="ECO:0000259" key="1">
    <source>
        <dbReference type="Pfam" id="PF01345"/>
    </source>
</evidence>
<feature type="domain" description="DUF11" evidence="1">
    <location>
        <begin position="953"/>
        <end position="1051"/>
    </location>
</feature>
<dbReference type="SUPFAM" id="SSF117074">
    <property type="entry name" value="Hypothetical protein PA1324"/>
    <property type="match status" value="2"/>
</dbReference>
<dbReference type="Gene3D" id="2.60.40.10">
    <property type="entry name" value="Immunoglobulins"/>
    <property type="match status" value="2"/>
</dbReference>
<dbReference type="Proteomes" id="UP000029998">
    <property type="component" value="Unassembled WGS sequence"/>
</dbReference>
<dbReference type="EMBL" id="AVPU01000004">
    <property type="protein sequence ID" value="KGM55654.1"/>
    <property type="molecule type" value="Genomic_DNA"/>
</dbReference>
<name>A0A0A0EYM8_9GAMM</name>
<dbReference type="Gene3D" id="2.60.40.740">
    <property type="match status" value="3"/>
</dbReference>
<dbReference type="NCBIfam" id="TIGR04226">
    <property type="entry name" value="RrgB_K2N_iso_D2"/>
    <property type="match status" value="1"/>
</dbReference>